<protein>
    <submittedName>
        <fullName evidence="3">Uncharacterized protein</fullName>
    </submittedName>
</protein>
<keyword evidence="2" id="KW-0812">Transmembrane</keyword>
<dbReference type="EMBL" id="FOOH01000023">
    <property type="protein sequence ID" value="SFG04739.1"/>
    <property type="molecule type" value="Genomic_DNA"/>
</dbReference>
<dbReference type="RefSeq" id="WP_075327685.1">
    <property type="nucleotide sequence ID" value="NZ_FOOH01000023.1"/>
</dbReference>
<keyword evidence="2" id="KW-1133">Transmembrane helix</keyword>
<evidence type="ECO:0000313" key="4">
    <source>
        <dbReference type="Proteomes" id="UP000199116"/>
    </source>
</evidence>
<sequence length="61" mass="7492">MISIWYILFFIVLFFLIFFWRKRHANRDSKTDNIKAKKEEFNPEFSSKPETDEEDKNSNTK</sequence>
<dbReference type="Proteomes" id="UP000199116">
    <property type="component" value="Unassembled WGS sequence"/>
</dbReference>
<dbReference type="AlphaFoldDB" id="A0A1I2NPS4"/>
<gene>
    <name evidence="3" type="ORF">SAMN04488033_12322</name>
</gene>
<name>A0A1I2NPS4_9FLAO</name>
<reference evidence="4" key="1">
    <citation type="submission" date="2016-10" db="EMBL/GenBank/DDBJ databases">
        <authorList>
            <person name="Varghese N."/>
            <person name="Submissions S."/>
        </authorList>
    </citation>
    <scope>NUCLEOTIDE SEQUENCE [LARGE SCALE GENOMIC DNA]</scope>
    <source>
        <strain evidence="4">DSM 23515</strain>
    </source>
</reference>
<organism evidence="3 4">
    <name type="scientific">Salegentibacter agarivorans</name>
    <dbReference type="NCBI Taxonomy" id="345907"/>
    <lineage>
        <taxon>Bacteria</taxon>
        <taxon>Pseudomonadati</taxon>
        <taxon>Bacteroidota</taxon>
        <taxon>Flavobacteriia</taxon>
        <taxon>Flavobacteriales</taxon>
        <taxon>Flavobacteriaceae</taxon>
        <taxon>Salegentibacter</taxon>
    </lineage>
</organism>
<accession>A0A1I2NPS4</accession>
<feature type="region of interest" description="Disordered" evidence="1">
    <location>
        <begin position="27"/>
        <end position="61"/>
    </location>
</feature>
<feature type="compositionally biased region" description="Basic and acidic residues" evidence="1">
    <location>
        <begin position="27"/>
        <end position="41"/>
    </location>
</feature>
<feature type="transmembrane region" description="Helical" evidence="2">
    <location>
        <begin position="6"/>
        <end position="21"/>
    </location>
</feature>
<proteinExistence type="predicted"/>
<evidence type="ECO:0000256" key="1">
    <source>
        <dbReference type="SAM" id="MobiDB-lite"/>
    </source>
</evidence>
<evidence type="ECO:0000256" key="2">
    <source>
        <dbReference type="SAM" id="Phobius"/>
    </source>
</evidence>
<keyword evidence="4" id="KW-1185">Reference proteome</keyword>
<evidence type="ECO:0000313" key="3">
    <source>
        <dbReference type="EMBL" id="SFG04739.1"/>
    </source>
</evidence>
<keyword evidence="2" id="KW-0472">Membrane</keyword>